<name>A0A1L3FB50_BRAJP</name>
<organism evidence="1 2">
    <name type="scientific">Bradyrhizobium japonicum</name>
    <dbReference type="NCBI Taxonomy" id="375"/>
    <lineage>
        <taxon>Bacteria</taxon>
        <taxon>Pseudomonadati</taxon>
        <taxon>Pseudomonadota</taxon>
        <taxon>Alphaproteobacteria</taxon>
        <taxon>Hyphomicrobiales</taxon>
        <taxon>Nitrobacteraceae</taxon>
        <taxon>Bradyrhizobium</taxon>
    </lineage>
</organism>
<evidence type="ECO:0000313" key="2">
    <source>
        <dbReference type="Proteomes" id="UP000181962"/>
    </source>
</evidence>
<sequence length="64" mass="6368">MAGQLNCLASGCSHDGLMCRFASTSDGARQCVSATKGDGKHVDRIRGALAGGGGVFGVLVNDGN</sequence>
<proteinExistence type="predicted"/>
<dbReference type="Proteomes" id="UP000181962">
    <property type="component" value="Chromosome"/>
</dbReference>
<evidence type="ECO:0000313" key="1">
    <source>
        <dbReference type="EMBL" id="APG10525.1"/>
    </source>
</evidence>
<gene>
    <name evidence="1" type="ORF">BKD09_19550</name>
</gene>
<dbReference type="EMBL" id="CP017637">
    <property type="protein sequence ID" value="APG10525.1"/>
    <property type="molecule type" value="Genomic_DNA"/>
</dbReference>
<dbReference type="AlphaFoldDB" id="A0A1L3FB50"/>
<protein>
    <submittedName>
        <fullName evidence="1">Uncharacterized protein</fullName>
    </submittedName>
</protein>
<accession>A0A1L3FB50</accession>
<reference evidence="1 2" key="1">
    <citation type="submission" date="2016-11" db="EMBL/GenBank/DDBJ databases">
        <title>Complete Genome Sequence of Bradyrhizobium sp. strain J5, an isolated from soybean nodule in Hokkaido.</title>
        <authorList>
            <person name="Kanehara K."/>
        </authorList>
    </citation>
    <scope>NUCLEOTIDE SEQUENCE [LARGE SCALE GENOMIC DNA]</scope>
    <source>
        <strain evidence="1 2">J5</strain>
    </source>
</reference>